<proteinExistence type="predicted"/>
<evidence type="ECO:0000313" key="2">
    <source>
        <dbReference type="EMBL" id="WNC16593.1"/>
    </source>
</evidence>
<dbReference type="EMBL" id="CP134050">
    <property type="protein sequence ID" value="WNC16593.1"/>
    <property type="molecule type" value="Genomic_DNA"/>
</dbReference>
<evidence type="ECO:0000256" key="1">
    <source>
        <dbReference type="SAM" id="Phobius"/>
    </source>
</evidence>
<accession>A0ABY9T9K3</accession>
<feature type="transmembrane region" description="Helical" evidence="1">
    <location>
        <begin position="73"/>
        <end position="90"/>
    </location>
</feature>
<keyword evidence="1" id="KW-0812">Transmembrane</keyword>
<sequence>MIDTYYALLGLLGGLVIGLSCLYLGNKLSKKKRGLDERHHMIRMKAKSSSWIITLATVYILFLAVILNVSISIVIILGTLMLVQIGSWYCQLRCRVQVLTQIEQFVALVNVQHTTT</sequence>
<reference evidence="2 3" key="1">
    <citation type="submission" date="2023-09" db="EMBL/GenBank/DDBJ databases">
        <title>Complete Genome and Methylome dissection of Bacillus brevis NEB573 original source of BbsI restriction endonuclease.</title>
        <authorList>
            <person name="Fomenkov A."/>
            <person name="Roberts R.D."/>
        </authorList>
    </citation>
    <scope>NUCLEOTIDE SEQUENCE [LARGE SCALE GENOMIC DNA]</scope>
    <source>
        <strain evidence="2 3">NEB573</strain>
    </source>
</reference>
<gene>
    <name evidence="2" type="ORF">RGB73_09815</name>
</gene>
<protein>
    <recommendedName>
        <fullName evidence="4">DUF2178 domain-containing protein</fullName>
    </recommendedName>
</protein>
<evidence type="ECO:0008006" key="4">
    <source>
        <dbReference type="Google" id="ProtNLM"/>
    </source>
</evidence>
<keyword evidence="3" id="KW-1185">Reference proteome</keyword>
<dbReference type="RefSeq" id="WP_310771392.1">
    <property type="nucleotide sequence ID" value="NZ_CP134050.1"/>
</dbReference>
<keyword evidence="1" id="KW-1133">Transmembrane helix</keyword>
<organism evidence="2 3">
    <name type="scientific">Brevibacillus brevis</name>
    <name type="common">Bacillus brevis</name>
    <dbReference type="NCBI Taxonomy" id="1393"/>
    <lineage>
        <taxon>Bacteria</taxon>
        <taxon>Bacillati</taxon>
        <taxon>Bacillota</taxon>
        <taxon>Bacilli</taxon>
        <taxon>Bacillales</taxon>
        <taxon>Paenibacillaceae</taxon>
        <taxon>Brevibacillus</taxon>
    </lineage>
</organism>
<feature type="transmembrane region" description="Helical" evidence="1">
    <location>
        <begin position="46"/>
        <end position="67"/>
    </location>
</feature>
<evidence type="ECO:0000313" key="3">
    <source>
        <dbReference type="Proteomes" id="UP001256827"/>
    </source>
</evidence>
<dbReference type="Proteomes" id="UP001256827">
    <property type="component" value="Chromosome"/>
</dbReference>
<keyword evidence="1" id="KW-0472">Membrane</keyword>
<name>A0ABY9T9K3_BREBE</name>
<feature type="transmembrane region" description="Helical" evidence="1">
    <location>
        <begin position="6"/>
        <end position="25"/>
    </location>
</feature>